<evidence type="ECO:0000259" key="1">
    <source>
        <dbReference type="PROSITE" id="PS50105"/>
    </source>
</evidence>
<dbReference type="InterPro" id="IPR001660">
    <property type="entry name" value="SAM"/>
</dbReference>
<dbReference type="SUPFAM" id="SSF47769">
    <property type="entry name" value="SAM/Pointed domain"/>
    <property type="match status" value="1"/>
</dbReference>
<name>A0AAN8K6G0_PATCE</name>
<keyword evidence="3" id="KW-1185">Reference proteome</keyword>
<dbReference type="SUPFAM" id="SSF50156">
    <property type="entry name" value="PDZ domain-like"/>
    <property type="match status" value="1"/>
</dbReference>
<evidence type="ECO:0000313" key="3">
    <source>
        <dbReference type="Proteomes" id="UP001347796"/>
    </source>
</evidence>
<feature type="domain" description="SAM" evidence="1">
    <location>
        <begin position="45"/>
        <end position="90"/>
    </location>
</feature>
<comment type="caution">
    <text evidence="2">The sequence shown here is derived from an EMBL/GenBank/DDBJ whole genome shotgun (WGS) entry which is preliminary data.</text>
</comment>
<dbReference type="PANTHER" id="PTHR12573">
    <property type="entry name" value="AT09986P-RELATED"/>
    <property type="match status" value="1"/>
</dbReference>
<dbReference type="PROSITE" id="PS50105">
    <property type="entry name" value="SAM_DOMAIN"/>
    <property type="match status" value="1"/>
</dbReference>
<organism evidence="2 3">
    <name type="scientific">Patella caerulea</name>
    <name type="common">Rayed Mediterranean limpet</name>
    <dbReference type="NCBI Taxonomy" id="87958"/>
    <lineage>
        <taxon>Eukaryota</taxon>
        <taxon>Metazoa</taxon>
        <taxon>Spiralia</taxon>
        <taxon>Lophotrochozoa</taxon>
        <taxon>Mollusca</taxon>
        <taxon>Gastropoda</taxon>
        <taxon>Patellogastropoda</taxon>
        <taxon>Patelloidea</taxon>
        <taxon>Patellidae</taxon>
        <taxon>Patella</taxon>
    </lineage>
</organism>
<dbReference type="InterPro" id="IPR036034">
    <property type="entry name" value="PDZ_sf"/>
</dbReference>
<evidence type="ECO:0000313" key="2">
    <source>
        <dbReference type="EMBL" id="KAK6190837.1"/>
    </source>
</evidence>
<dbReference type="AlphaFoldDB" id="A0AAN8K6G0"/>
<sequence>MQSRRGKLELSIGLPNITSNSGGSPSISVCSSPIGLYTRQEIMKWSGDEVIKWLASKHLYKFIPLFQEKEINGQCLAEVRLGFLEQDGISVDEREELLSEVYNLLELDFTQDTGNDALVRLDDEVKREKFIAAVQLLRTRDSRSRSPSIVSFSSPSAIRKRSPLVKQRSRSESGIEVPKFTSFHVDKNKYTLWKTIYPVAPLTVHCIQICCQDYQGHVGFNLKTDKEGITKVKEVQESTFGLQENDIVLELNGHQLHRDEMIQKLVNRTLKTSGEIKMVVCRKYSTTETDPAILEKIQNLQNQLFLAESRWLEIRQRLSFMKINDGWLESQSVEKNQEKFNIVENRNTDSGSEENIELLKEDQFLKDDVLKVLVQKMREARQQKEYLDRLLTVVIDKAPWLLAKMEEKLDTSIIDTDREEWC</sequence>
<dbReference type="EMBL" id="JAZGQO010000002">
    <property type="protein sequence ID" value="KAK6190837.1"/>
    <property type="molecule type" value="Genomic_DNA"/>
</dbReference>
<protein>
    <recommendedName>
        <fullName evidence="1">SAM domain-containing protein</fullName>
    </recommendedName>
</protein>
<proteinExistence type="predicted"/>
<dbReference type="Gene3D" id="1.10.150.50">
    <property type="entry name" value="Transcription Factor, Ets-1"/>
    <property type="match status" value="1"/>
</dbReference>
<dbReference type="Proteomes" id="UP001347796">
    <property type="component" value="Unassembled WGS sequence"/>
</dbReference>
<dbReference type="PANTHER" id="PTHR12573:SF4">
    <property type="entry name" value="AT09986P-RELATED"/>
    <property type="match status" value="1"/>
</dbReference>
<gene>
    <name evidence="2" type="ORF">SNE40_002614</name>
</gene>
<reference evidence="2 3" key="1">
    <citation type="submission" date="2024-01" db="EMBL/GenBank/DDBJ databases">
        <title>The genome of the rayed Mediterranean limpet Patella caerulea (Linnaeus, 1758).</title>
        <authorList>
            <person name="Anh-Thu Weber A."/>
            <person name="Halstead-Nussloch G."/>
        </authorList>
    </citation>
    <scope>NUCLEOTIDE SEQUENCE [LARGE SCALE GENOMIC DNA]</scope>
    <source>
        <strain evidence="2">AATW-2023a</strain>
        <tissue evidence="2">Whole specimen</tissue>
    </source>
</reference>
<accession>A0AAN8K6G0</accession>
<dbReference type="InterPro" id="IPR013761">
    <property type="entry name" value="SAM/pointed_sf"/>
</dbReference>